<evidence type="ECO:0000313" key="5">
    <source>
        <dbReference type="EMBL" id="SKC76160.1"/>
    </source>
</evidence>
<gene>
    <name evidence="5" type="ORF">SAMN02194393_02948</name>
</gene>
<protein>
    <submittedName>
        <fullName evidence="5">ATPase components of various ABC-type transport systems, contain duplicated ATPase</fullName>
    </submittedName>
</protein>
<evidence type="ECO:0000256" key="1">
    <source>
        <dbReference type="ARBA" id="ARBA00022448"/>
    </source>
</evidence>
<organism evidence="5 6">
    <name type="scientific">Maledivibacter halophilus</name>
    <dbReference type="NCBI Taxonomy" id="36842"/>
    <lineage>
        <taxon>Bacteria</taxon>
        <taxon>Bacillati</taxon>
        <taxon>Bacillota</taxon>
        <taxon>Clostridia</taxon>
        <taxon>Peptostreptococcales</taxon>
        <taxon>Caminicellaceae</taxon>
        <taxon>Maledivibacter</taxon>
    </lineage>
</organism>
<keyword evidence="6" id="KW-1185">Reference proteome</keyword>
<name>A0A1T5LJL1_9FIRM</name>
<dbReference type="STRING" id="36842.SAMN02194393_02948"/>
<keyword evidence="3" id="KW-0067">ATP-binding</keyword>
<dbReference type="GO" id="GO:0005524">
    <property type="term" value="F:ATP binding"/>
    <property type="evidence" value="ECO:0007669"/>
    <property type="project" value="UniProtKB-KW"/>
</dbReference>
<evidence type="ECO:0000256" key="2">
    <source>
        <dbReference type="ARBA" id="ARBA00022741"/>
    </source>
</evidence>
<proteinExistence type="predicted"/>
<accession>A0A1T5LJL1</accession>
<dbReference type="EMBL" id="FUZT01000007">
    <property type="protein sequence ID" value="SKC76160.1"/>
    <property type="molecule type" value="Genomic_DNA"/>
</dbReference>
<dbReference type="SUPFAM" id="SSF52540">
    <property type="entry name" value="P-loop containing nucleoside triphosphate hydrolases"/>
    <property type="match status" value="1"/>
</dbReference>
<dbReference type="Proteomes" id="UP000190285">
    <property type="component" value="Unassembled WGS sequence"/>
</dbReference>
<sequence length="130" mass="14681">MEKIMEVKNLKKYFPLKSGLFSREKLYVKAVDDISFDLYKGETLGLVGESGSGKSTTGRTILRLLEPTEGKIFYKSQDISKINGGKLRSLRKNVQMIFQDPYASLNPRLTIGEAIVEPILSHGLMNKKRQ</sequence>
<dbReference type="GO" id="GO:0016887">
    <property type="term" value="F:ATP hydrolysis activity"/>
    <property type="evidence" value="ECO:0007669"/>
    <property type="project" value="InterPro"/>
</dbReference>
<dbReference type="Pfam" id="PF00005">
    <property type="entry name" value="ABC_tran"/>
    <property type="match status" value="1"/>
</dbReference>
<dbReference type="InterPro" id="IPR050319">
    <property type="entry name" value="ABC_transp_ATP-bind"/>
</dbReference>
<evidence type="ECO:0000313" key="6">
    <source>
        <dbReference type="Proteomes" id="UP000190285"/>
    </source>
</evidence>
<keyword evidence="1" id="KW-0813">Transport</keyword>
<keyword evidence="2" id="KW-0547">Nucleotide-binding</keyword>
<dbReference type="AlphaFoldDB" id="A0A1T5LJL1"/>
<dbReference type="InterPro" id="IPR027417">
    <property type="entry name" value="P-loop_NTPase"/>
</dbReference>
<evidence type="ECO:0000259" key="4">
    <source>
        <dbReference type="Pfam" id="PF00005"/>
    </source>
</evidence>
<dbReference type="PANTHER" id="PTHR43776">
    <property type="entry name" value="TRANSPORT ATP-BINDING PROTEIN"/>
    <property type="match status" value="1"/>
</dbReference>
<evidence type="ECO:0000256" key="3">
    <source>
        <dbReference type="ARBA" id="ARBA00022840"/>
    </source>
</evidence>
<dbReference type="InterPro" id="IPR003439">
    <property type="entry name" value="ABC_transporter-like_ATP-bd"/>
</dbReference>
<reference evidence="6" key="1">
    <citation type="submission" date="2017-02" db="EMBL/GenBank/DDBJ databases">
        <authorList>
            <person name="Varghese N."/>
            <person name="Submissions S."/>
        </authorList>
    </citation>
    <scope>NUCLEOTIDE SEQUENCE [LARGE SCALE GENOMIC DNA]</scope>
    <source>
        <strain evidence="6">M1</strain>
    </source>
</reference>
<dbReference type="Gene3D" id="3.40.50.300">
    <property type="entry name" value="P-loop containing nucleotide triphosphate hydrolases"/>
    <property type="match status" value="1"/>
</dbReference>
<feature type="domain" description="ABC transporter" evidence="4">
    <location>
        <begin position="32"/>
        <end position="114"/>
    </location>
</feature>